<proteinExistence type="inferred from homology"/>
<dbReference type="CDD" id="cd03257">
    <property type="entry name" value="ABC_NikE_OppD_transporters"/>
    <property type="match status" value="2"/>
</dbReference>
<evidence type="ECO:0000313" key="8">
    <source>
        <dbReference type="Proteomes" id="UP001224674"/>
    </source>
</evidence>
<dbReference type="AlphaFoldDB" id="A0AAJ6DB54"/>
<dbReference type="SUPFAM" id="SSF52540">
    <property type="entry name" value="P-loop containing nucleoside triphosphate hydrolases"/>
    <property type="match status" value="2"/>
</dbReference>
<dbReference type="GO" id="GO:0015833">
    <property type="term" value="P:peptide transport"/>
    <property type="evidence" value="ECO:0007669"/>
    <property type="project" value="InterPro"/>
</dbReference>
<dbReference type="InterPro" id="IPR017871">
    <property type="entry name" value="ABC_transporter-like_CS"/>
</dbReference>
<dbReference type="Pfam" id="PF08352">
    <property type="entry name" value="oligo_HPY"/>
    <property type="match status" value="2"/>
</dbReference>
<organism evidence="7 8">
    <name type="scientific">Auritidibacter ignavus</name>
    <dbReference type="NCBI Taxonomy" id="678932"/>
    <lineage>
        <taxon>Bacteria</taxon>
        <taxon>Bacillati</taxon>
        <taxon>Actinomycetota</taxon>
        <taxon>Actinomycetes</taxon>
        <taxon>Micrococcales</taxon>
        <taxon>Micrococcaceae</taxon>
        <taxon>Auritidibacter</taxon>
    </lineage>
</organism>
<keyword evidence="8" id="KW-1185">Reference proteome</keyword>
<dbReference type="SMART" id="SM00382">
    <property type="entry name" value="AAA"/>
    <property type="match status" value="2"/>
</dbReference>
<evidence type="ECO:0000313" key="7">
    <source>
        <dbReference type="EMBL" id="WGH92250.1"/>
    </source>
</evidence>
<dbReference type="InterPro" id="IPR050319">
    <property type="entry name" value="ABC_transp_ATP-bind"/>
</dbReference>
<dbReference type="Proteomes" id="UP001224674">
    <property type="component" value="Chromosome"/>
</dbReference>
<dbReference type="Gene3D" id="3.40.50.300">
    <property type="entry name" value="P-loop containing nucleotide triphosphate hydrolases"/>
    <property type="match status" value="2"/>
</dbReference>
<evidence type="ECO:0000259" key="6">
    <source>
        <dbReference type="PROSITE" id="PS50893"/>
    </source>
</evidence>
<dbReference type="PANTHER" id="PTHR43776:SF7">
    <property type="entry name" value="D,D-DIPEPTIDE TRANSPORT ATP-BINDING PROTEIN DDPF-RELATED"/>
    <property type="match status" value="1"/>
</dbReference>
<evidence type="ECO:0000256" key="1">
    <source>
        <dbReference type="ARBA" id="ARBA00005417"/>
    </source>
</evidence>
<dbReference type="PROSITE" id="PS00211">
    <property type="entry name" value="ABC_TRANSPORTER_1"/>
    <property type="match status" value="2"/>
</dbReference>
<evidence type="ECO:0000256" key="2">
    <source>
        <dbReference type="ARBA" id="ARBA00022448"/>
    </source>
</evidence>
<dbReference type="GO" id="GO:0005524">
    <property type="term" value="F:ATP binding"/>
    <property type="evidence" value="ECO:0007669"/>
    <property type="project" value="UniProtKB-KW"/>
</dbReference>
<protein>
    <submittedName>
        <fullName evidence="7">ABC transporter ATP-binding protein</fullName>
    </submittedName>
</protein>
<evidence type="ECO:0000256" key="4">
    <source>
        <dbReference type="ARBA" id="ARBA00022840"/>
    </source>
</evidence>
<gene>
    <name evidence="7" type="ORF">QDX21_07895</name>
</gene>
<sequence length="560" mass="61009">MSPDHPTSATDTVVLTIRGLSVSATGTGHQIIHDLDLDLHRGEILALVGESGSGKTTVGLACLNHFRTGLAQTGGEITLYPRTGETPINVIELTDDRIRALRGERIAYIPQDPALSLNPAMRVGDQIREVLDIHGYGSSSSERAQRVAQVLGDVGLPDDDSYQRRWPHQLSGGQQQRIGIAMAFSMNPDVLVLDEPTTGLDVSTQAHVLDTIREMTARHDVASLYITHDLAVVAELAHRVAVMLRGDLVEIGDWRKILNEPDHPYTQRLLRAVPDLAGKKNLTETNQAPAITEPSTAAQGQSQPQEKSGPSQHLLAVRELRMSYGSHEVLKGINLTIDPGESTLLLGESGSGKTTLARSIAGLNPDYTGTIQLRGQALEHRARNRSLDARQDIQYIFQSPFSSLNPRQSIGKSLTVPLRMSQRLPSSQHRAVVEETLEAVQLDPSFYDRRPGDLSGGERQRAAIARALVNAPSMLVCDEITSALDVSVQASILALLNHLRHQRGLALLFVTHNIALARHIATQVAVLNQGEIVDHGPVNDVLDNPSHSYTRHLLDDLPQL</sequence>
<feature type="region of interest" description="Disordered" evidence="5">
    <location>
        <begin position="285"/>
        <end position="311"/>
    </location>
</feature>
<dbReference type="GO" id="GO:0016887">
    <property type="term" value="F:ATP hydrolysis activity"/>
    <property type="evidence" value="ECO:0007669"/>
    <property type="project" value="InterPro"/>
</dbReference>
<dbReference type="GO" id="GO:0055085">
    <property type="term" value="P:transmembrane transport"/>
    <property type="evidence" value="ECO:0007669"/>
    <property type="project" value="UniProtKB-ARBA"/>
</dbReference>
<feature type="domain" description="ABC transporter" evidence="6">
    <location>
        <begin position="17"/>
        <end position="270"/>
    </location>
</feature>
<feature type="domain" description="ABC transporter" evidence="6">
    <location>
        <begin position="315"/>
        <end position="554"/>
    </location>
</feature>
<reference evidence="7 8" key="1">
    <citation type="submission" date="2023-03" db="EMBL/GenBank/DDBJ databases">
        <title>Complete genome sequences of several Auritidibacter ignavus strains isolated from ear infections.</title>
        <authorList>
            <person name="Baehr T."/>
            <person name="Baumhoegger A.M."/>
        </authorList>
    </citation>
    <scope>NUCLEOTIDE SEQUENCE [LARGE SCALE GENOMIC DNA]</scope>
    <source>
        <strain evidence="7 8">BABAE-6</strain>
    </source>
</reference>
<keyword evidence="4 7" id="KW-0067">ATP-binding</keyword>
<dbReference type="InterPro" id="IPR003593">
    <property type="entry name" value="AAA+_ATPase"/>
</dbReference>
<evidence type="ECO:0000256" key="3">
    <source>
        <dbReference type="ARBA" id="ARBA00022741"/>
    </source>
</evidence>
<keyword evidence="2" id="KW-0813">Transport</keyword>
<dbReference type="RefSeq" id="WP_279674451.1">
    <property type="nucleotide sequence ID" value="NZ_JBAJNQ010000031.1"/>
</dbReference>
<dbReference type="PANTHER" id="PTHR43776">
    <property type="entry name" value="TRANSPORT ATP-BINDING PROTEIN"/>
    <property type="match status" value="1"/>
</dbReference>
<dbReference type="PROSITE" id="PS50893">
    <property type="entry name" value="ABC_TRANSPORTER_2"/>
    <property type="match status" value="2"/>
</dbReference>
<name>A0AAJ6DB54_9MICC</name>
<dbReference type="EMBL" id="CP122566">
    <property type="protein sequence ID" value="WGH92250.1"/>
    <property type="molecule type" value="Genomic_DNA"/>
</dbReference>
<keyword evidence="3" id="KW-0547">Nucleotide-binding</keyword>
<dbReference type="InterPro" id="IPR027417">
    <property type="entry name" value="P-loop_NTPase"/>
</dbReference>
<accession>A0AAJ6DB54</accession>
<comment type="similarity">
    <text evidence="1">Belongs to the ABC transporter superfamily.</text>
</comment>
<dbReference type="Pfam" id="PF00005">
    <property type="entry name" value="ABC_tran"/>
    <property type="match status" value="2"/>
</dbReference>
<dbReference type="InterPro" id="IPR003439">
    <property type="entry name" value="ABC_transporter-like_ATP-bd"/>
</dbReference>
<evidence type="ECO:0000256" key="5">
    <source>
        <dbReference type="SAM" id="MobiDB-lite"/>
    </source>
</evidence>
<dbReference type="InterPro" id="IPR013563">
    <property type="entry name" value="Oligopep_ABC_C"/>
</dbReference>